<evidence type="ECO:0000256" key="1">
    <source>
        <dbReference type="SAM" id="SignalP"/>
    </source>
</evidence>
<accession>A0ABY2R676</accession>
<feature type="signal peptide" evidence="1">
    <location>
        <begin position="1"/>
        <end position="23"/>
    </location>
</feature>
<feature type="chain" id="PRO_5047311246" evidence="1">
    <location>
        <begin position="24"/>
        <end position="250"/>
    </location>
</feature>
<proteinExistence type="predicted"/>
<evidence type="ECO:0000313" key="2">
    <source>
        <dbReference type="EMBL" id="THV58952.1"/>
    </source>
</evidence>
<keyword evidence="3" id="KW-1185">Reference proteome</keyword>
<reference evidence="2 3" key="1">
    <citation type="submission" date="2019-01" db="EMBL/GenBank/DDBJ databases">
        <authorList>
            <person name="B I."/>
            <person name="Ch S."/>
            <person name="Ch V.R."/>
        </authorList>
    </citation>
    <scope>NUCLEOTIDE SEQUENCE [LARGE SCALE GENOMIC DNA]</scope>
    <source>
        <strain evidence="2 3">JC507</strain>
    </source>
</reference>
<gene>
    <name evidence="2" type="ORF">EK417_11325</name>
</gene>
<dbReference type="Proteomes" id="UP000306038">
    <property type="component" value="Unassembled WGS sequence"/>
</dbReference>
<evidence type="ECO:0000313" key="3">
    <source>
        <dbReference type="Proteomes" id="UP000306038"/>
    </source>
</evidence>
<protein>
    <submittedName>
        <fullName evidence="2">Uncharacterized protein</fullName>
    </submittedName>
</protein>
<keyword evidence="1" id="KW-0732">Signal</keyword>
<sequence>MMNRILFCILLTFICFHPLLSQVGINTSDPKATLDVNKNASIATPPPGIIAPRLTGDEIKTLDNQYTIAQKGAIVYATSPVTVPSVKTVNITSPCYYFFDGAIWENLGQCSDPTNGSDIIKAIYTGTAPDPSRTVSIGDYRFRFGNVSGNFQPQIALINQPAANKNVYIGFNQQYAQNGFEYNNWTRTFTQSNYSTYQNVTSDVSNNIVNYELNIVNIVDVEANGYYRVTFYISGPPSGAKAFIIVAEKF</sequence>
<dbReference type="EMBL" id="SDLV01000023">
    <property type="protein sequence ID" value="THV58952.1"/>
    <property type="molecule type" value="Genomic_DNA"/>
</dbReference>
<comment type="caution">
    <text evidence="2">The sequence shown here is derived from an EMBL/GenBank/DDBJ whole genome shotgun (WGS) entry which is preliminary data.</text>
</comment>
<dbReference type="RefSeq" id="WP_136522217.1">
    <property type="nucleotide sequence ID" value="NZ_SDLV01000023.1"/>
</dbReference>
<organism evidence="2 3">
    <name type="scientific">Chryseobacterium candidae</name>
    <dbReference type="NCBI Taxonomy" id="1978493"/>
    <lineage>
        <taxon>Bacteria</taxon>
        <taxon>Pseudomonadati</taxon>
        <taxon>Bacteroidota</taxon>
        <taxon>Flavobacteriia</taxon>
        <taxon>Flavobacteriales</taxon>
        <taxon>Weeksellaceae</taxon>
        <taxon>Chryseobacterium group</taxon>
        <taxon>Chryseobacterium</taxon>
    </lineage>
</organism>
<name>A0ABY2R676_9FLAO</name>